<feature type="repeat" description="ANK" evidence="3">
    <location>
        <begin position="544"/>
        <end position="571"/>
    </location>
</feature>
<dbReference type="InterPro" id="IPR002110">
    <property type="entry name" value="Ankyrin_rpt"/>
</dbReference>
<proteinExistence type="predicted"/>
<evidence type="ECO:0000256" key="4">
    <source>
        <dbReference type="SAM" id="Coils"/>
    </source>
</evidence>
<evidence type="ECO:0000313" key="6">
    <source>
        <dbReference type="EMBL" id="KAG4423263.1"/>
    </source>
</evidence>
<dbReference type="InterPro" id="IPR036770">
    <property type="entry name" value="Ankyrin_rpt-contain_sf"/>
</dbReference>
<feature type="compositionally biased region" description="Basic and acidic residues" evidence="5">
    <location>
        <begin position="652"/>
        <end position="661"/>
    </location>
</feature>
<feature type="region of interest" description="Disordered" evidence="5">
    <location>
        <begin position="601"/>
        <end position="671"/>
    </location>
</feature>
<keyword evidence="7" id="KW-1185">Reference proteome</keyword>
<feature type="compositionally biased region" description="Acidic residues" evidence="5">
    <location>
        <begin position="662"/>
        <end position="671"/>
    </location>
</feature>
<feature type="region of interest" description="Disordered" evidence="5">
    <location>
        <begin position="1147"/>
        <end position="1169"/>
    </location>
</feature>
<feature type="compositionally biased region" description="Acidic residues" evidence="5">
    <location>
        <begin position="1158"/>
        <end position="1169"/>
    </location>
</feature>
<dbReference type="Gene3D" id="1.25.40.20">
    <property type="entry name" value="Ankyrin repeat-containing domain"/>
    <property type="match status" value="5"/>
</dbReference>
<feature type="repeat" description="ANK" evidence="3">
    <location>
        <begin position="577"/>
        <end position="609"/>
    </location>
</feature>
<evidence type="ECO:0000256" key="2">
    <source>
        <dbReference type="ARBA" id="ARBA00023043"/>
    </source>
</evidence>
<evidence type="ECO:0000313" key="7">
    <source>
        <dbReference type="Proteomes" id="UP000664132"/>
    </source>
</evidence>
<dbReference type="Proteomes" id="UP000664132">
    <property type="component" value="Unassembled WGS sequence"/>
</dbReference>
<dbReference type="Pfam" id="PF00023">
    <property type="entry name" value="Ank"/>
    <property type="match status" value="2"/>
</dbReference>
<accession>A0A8H8BTR0</accession>
<evidence type="ECO:0000256" key="3">
    <source>
        <dbReference type="PROSITE-ProRule" id="PRU00023"/>
    </source>
</evidence>
<sequence>MPTLAESKDPIEIPTLPTESVKDFIPYLASQPDTPIGTILEPFKKFEGELRKVYAQQPDHGLVKDGNVNLVPIFEGHEKELKIRARDLEKESDDEKAKYIMPLSDADRKPNGSPAVVSSVKDFQKNFNLFSESSLADLDWNNVVAAGSAVTTALLPVPEKWAGSKRSLREYYHEHLAPASDVDLFLYGLNEEEGLEKIKQIEKNIKDGILHETTTIRTKNAITIASQYPTRHVQIVLRLYDSVSQIITGFDVDCACAAYDGKQVYAAPRAVAAFVTQCNTIDLTRRSPSYENRLSKYSHRGFEVHWPLMDRTRIDPTIFERSFGRTQGLARLLILEKLPKTVDREAYMDQRRAERGRPALHRNFRNQYRMGGNIKDTEEDEVAEWVDQEEVASYHTMTVPYGPKYQASRINRLLYAKDLLLNAEWNQPKEREVYLHRHPCFFGTAEEVLQDCCGYCPVPKTDEEIEVAEEESKTYISGPLKFLMDDPGRQEIGSFNPITDDEWTTMAYVGDTARLCQAIVDGDLEHVQDWCAQEGVDVNRRDYTGRTPLHLATMASTPEIVQCLIDNGARLIARLIDGRTALHIAAARGNVQMVNALIQKSEANEEEEEEKVEARQENADGDESDAESEASEITLDSEEGSDSMTMGSFVKVSEDKPKEGEDIPEDDSEDPDVYEIDVIAWDYGLSPLHLAILNGHTEVIELLVSEYGADVLLPVKLVQPGTSNARGAIMSILLALSLPTEKAKEIVKLLLKLGATSAQADMNHYTVFHYVVSQERTDILDLLLSEDNPVAMSVLNNVGTGASYYQQGYSPLTSAIDRGNQELASKLLALGASPTIDFDTWVKTYLAQNPYARNQTPEHTKTQYQNSVTQPIIAAAVKDLGKSVQELLSRGADPTTLDKSAWGVVANPQNGTYTLAESLLDIVQRKLKALREWKPSETTSKKPETLRDENYYTGNLKGYAYFNAVQNYKQKLRENKQAWETWNKGQKKEEGIEEKQAAIEKLILELEEAEKSLLKAGGKTFAELYPDTPAHQGHNRFGYNYQPTEPSPYETTLTFNTPELNPAKTEGYIRLFDAAWDNDLDKVKALTLAPWKCNEGAPLEGPLKIAITDGNGFSPFSIAVLRGHYDLARKIVEICMAQYHKDDGVSSRQRWTMRNGDSDEEYDSDDSYEHDEDHLPIYAELVSDKFTVDNLGEVSNIVKSNVLPIEMIEWHCMPQRFLDSAKQDRSDRNSLFEHAVLSNNMELLKFLLELGAEQKALAAEEEDDQTSYNISQSVFATAIRLGRTDMLAEMIKTTGVGIPLNALIKKSGVEIKTKPRYYQGLSVGGKKRADWAQAPGGEVHLVEERVPPLPQAAHVASIDAVEWFMSDAPLRRYKEFAESNKHDKRIKTLMETGKGFEKTIGGWLDAKSELVLHCAILNNPSKDEDKTKYLALIKHLVSVAPDSIEQKSSEGLTPLHLAVLAHQPEVISFLLSEGANQRHRDKAGRNVVHHMIAPKNNARANTDAEKFQQLISLFDKSAIEEMLLERCTEKPGALTPLAYYMAKNAGSHRKTDIVAILSKYSNGEDLAMINGEGDLPLHVAIKQGLSTLTSFLLTLNPSLLYRENATGRTPLEMSLDIFIASQVENPLPISSGSRNNIYYYHNQTDHDSIINKSPSFFAKKKKGDDEEEKEDSKKRTWEICASFDKEMVENGGERKRRLVSLFEANEVAKRVASLKRERAGYGGGGGYGYGGNQIVVNGGLIDGEGKTDVVSEWMTGL</sequence>
<dbReference type="EMBL" id="JAFJYH010000037">
    <property type="protein sequence ID" value="KAG4423263.1"/>
    <property type="molecule type" value="Genomic_DNA"/>
</dbReference>
<feature type="coiled-coil region" evidence="4">
    <location>
        <begin position="992"/>
        <end position="1019"/>
    </location>
</feature>
<dbReference type="SUPFAM" id="SSF48403">
    <property type="entry name" value="Ankyrin repeat"/>
    <property type="match status" value="3"/>
</dbReference>
<evidence type="ECO:0000256" key="5">
    <source>
        <dbReference type="SAM" id="MobiDB-lite"/>
    </source>
</evidence>
<dbReference type="PROSITE" id="PS50088">
    <property type="entry name" value="ANK_REPEAT"/>
    <property type="match status" value="4"/>
</dbReference>
<feature type="repeat" description="ANK" evidence="3">
    <location>
        <begin position="683"/>
        <end position="705"/>
    </location>
</feature>
<feature type="repeat" description="ANK" evidence="3">
    <location>
        <begin position="1450"/>
        <end position="1482"/>
    </location>
</feature>
<dbReference type="PANTHER" id="PTHR24198">
    <property type="entry name" value="ANKYRIN REPEAT AND PROTEIN KINASE DOMAIN-CONTAINING PROTEIN"/>
    <property type="match status" value="1"/>
</dbReference>
<dbReference type="SMART" id="SM00248">
    <property type="entry name" value="ANK"/>
    <property type="match status" value="11"/>
</dbReference>
<organism evidence="6 7">
    <name type="scientific">Cadophora malorum</name>
    <dbReference type="NCBI Taxonomy" id="108018"/>
    <lineage>
        <taxon>Eukaryota</taxon>
        <taxon>Fungi</taxon>
        <taxon>Dikarya</taxon>
        <taxon>Ascomycota</taxon>
        <taxon>Pezizomycotina</taxon>
        <taxon>Leotiomycetes</taxon>
        <taxon>Helotiales</taxon>
        <taxon>Ploettnerulaceae</taxon>
        <taxon>Cadophora</taxon>
    </lineage>
</organism>
<keyword evidence="1" id="KW-0677">Repeat</keyword>
<comment type="caution">
    <text evidence="6">The sequence shown here is derived from an EMBL/GenBank/DDBJ whole genome shotgun (WGS) entry which is preliminary data.</text>
</comment>
<evidence type="ECO:0008006" key="8">
    <source>
        <dbReference type="Google" id="ProtNLM"/>
    </source>
</evidence>
<dbReference type="Pfam" id="PF12796">
    <property type="entry name" value="Ank_2"/>
    <property type="match status" value="1"/>
</dbReference>
<dbReference type="OrthoDB" id="539213at2759"/>
<protein>
    <recommendedName>
        <fullName evidence="8">Ankyrin repeat protein</fullName>
    </recommendedName>
</protein>
<name>A0A8H8BTR0_9HELO</name>
<dbReference type="PROSITE" id="PS50297">
    <property type="entry name" value="ANK_REP_REGION"/>
    <property type="match status" value="4"/>
</dbReference>
<dbReference type="PANTHER" id="PTHR24198:SF165">
    <property type="entry name" value="ANKYRIN REPEAT-CONTAINING PROTEIN-RELATED"/>
    <property type="match status" value="1"/>
</dbReference>
<feature type="compositionally biased region" description="Acidic residues" evidence="5">
    <location>
        <begin position="619"/>
        <end position="641"/>
    </location>
</feature>
<keyword evidence="4" id="KW-0175">Coiled coil</keyword>
<keyword evidence="2 3" id="KW-0040">ANK repeat</keyword>
<reference evidence="6" key="1">
    <citation type="submission" date="2021-02" db="EMBL/GenBank/DDBJ databases">
        <title>Genome sequence Cadophora malorum strain M34.</title>
        <authorList>
            <person name="Stefanovic E."/>
            <person name="Vu D."/>
            <person name="Scully C."/>
            <person name="Dijksterhuis J."/>
            <person name="Roader J."/>
            <person name="Houbraken J."/>
        </authorList>
    </citation>
    <scope>NUCLEOTIDE SEQUENCE</scope>
    <source>
        <strain evidence="6">M34</strain>
    </source>
</reference>
<gene>
    <name evidence="6" type="ORF">IFR04_003629</name>
</gene>
<evidence type="ECO:0000256" key="1">
    <source>
        <dbReference type="ARBA" id="ARBA00022737"/>
    </source>
</evidence>